<dbReference type="InterPro" id="IPR036640">
    <property type="entry name" value="ABC1_TM_sf"/>
</dbReference>
<feature type="domain" description="ABC transmembrane type-1" evidence="10">
    <location>
        <begin position="23"/>
        <end position="306"/>
    </location>
</feature>
<organism evidence="11 12">
    <name type="scientific">Suicoccus acidiformans</name>
    <dbReference type="NCBI Taxonomy" id="2036206"/>
    <lineage>
        <taxon>Bacteria</taxon>
        <taxon>Bacillati</taxon>
        <taxon>Bacillota</taxon>
        <taxon>Bacilli</taxon>
        <taxon>Lactobacillales</taxon>
        <taxon>Aerococcaceae</taxon>
        <taxon>Suicoccus</taxon>
    </lineage>
</organism>
<dbReference type="InterPro" id="IPR027417">
    <property type="entry name" value="P-loop_NTPase"/>
</dbReference>
<feature type="transmembrane region" description="Helical" evidence="8">
    <location>
        <begin position="161"/>
        <end position="182"/>
    </location>
</feature>
<keyword evidence="12" id="KW-1185">Reference proteome</keyword>
<dbReference type="InterPro" id="IPR003439">
    <property type="entry name" value="ABC_transporter-like_ATP-bd"/>
</dbReference>
<evidence type="ECO:0000259" key="9">
    <source>
        <dbReference type="PROSITE" id="PS50893"/>
    </source>
</evidence>
<feature type="transmembrane region" description="Helical" evidence="8">
    <location>
        <begin position="21"/>
        <end position="42"/>
    </location>
</feature>
<evidence type="ECO:0000256" key="1">
    <source>
        <dbReference type="ARBA" id="ARBA00004651"/>
    </source>
</evidence>
<dbReference type="Proteomes" id="UP000263232">
    <property type="component" value="Chromosome"/>
</dbReference>
<dbReference type="Gene3D" id="1.20.1560.10">
    <property type="entry name" value="ABC transporter type 1, transmembrane domain"/>
    <property type="match status" value="1"/>
</dbReference>
<dbReference type="AlphaFoldDB" id="A0A347WID7"/>
<dbReference type="SUPFAM" id="SSF90123">
    <property type="entry name" value="ABC transporter transmembrane region"/>
    <property type="match status" value="1"/>
</dbReference>
<dbReference type="SMART" id="SM00382">
    <property type="entry name" value="AAA"/>
    <property type="match status" value="1"/>
</dbReference>
<dbReference type="EMBL" id="CP023434">
    <property type="protein sequence ID" value="AXY24844.1"/>
    <property type="molecule type" value="Genomic_DNA"/>
</dbReference>
<dbReference type="PANTHER" id="PTHR43394">
    <property type="entry name" value="ATP-DEPENDENT PERMEASE MDL1, MITOCHONDRIAL"/>
    <property type="match status" value="1"/>
</dbReference>
<dbReference type="PANTHER" id="PTHR43394:SF1">
    <property type="entry name" value="ATP-BINDING CASSETTE SUB-FAMILY B MEMBER 10, MITOCHONDRIAL"/>
    <property type="match status" value="1"/>
</dbReference>
<dbReference type="CDD" id="cd03254">
    <property type="entry name" value="ABCC_Glucan_exporter_like"/>
    <property type="match status" value="1"/>
</dbReference>
<dbReference type="Pfam" id="PF00664">
    <property type="entry name" value="ABC_membrane"/>
    <property type="match status" value="1"/>
</dbReference>
<keyword evidence="2" id="KW-0813">Transport</keyword>
<sequence>MKQSNTLSRLIRDVSQPLWSVCLALLGTGLQVGLTIYMPVLIGRALDQTIAAGQVNFTALVAILQEMALVMLANALVQLLNPLIYNRLVYRAIERLRNQVLSKIHRLPLSYLDQRATGELVSRVTTDTEQLADGLLMVFNQFFVGILTILVTIVTMARLDWLMMLLVVLLTPISLFVSRFIANRSYQYFQLQTQYRGEHASFVEETIQQGEIIRLFNQQAVMNERFRQVNTDYLDASQSAIFYSSTVNPTTRFINALIYALLALFGVWRIMKGSFTVGQLATFLNYANQYTKPFNDISNVLAEIQSALACAERLYAIIDQPDEAETGYYLYQDGDVDGAVAFNQASFSYQPDKPLIERLTLSIQPGQTVAIVGPTGAGKSTMINLLMRFYDLDGGQILIDGEPATDYTRDAVRSQFGMVLQETWLKTGTIHENIAYGYPQASREEVVAAARSAHADHFISLLPEGYDTKVGEGGVQLSTGQEQLLAIARIFVRLPNMLILDEATSSIDTRTEIFIQDAFDALMEGRTSFIIAHRLSTIQNADVILVMNQGRIVEQGNHEALMQSRGFYYRMQVAQDAIA</sequence>
<dbReference type="KEGG" id="abae:CL176_01755"/>
<feature type="transmembrane region" description="Helical" evidence="8">
    <location>
        <begin position="54"/>
        <end position="77"/>
    </location>
</feature>
<keyword evidence="4" id="KW-0547">Nucleotide-binding</keyword>
<accession>A0A347WID7</accession>
<evidence type="ECO:0000256" key="8">
    <source>
        <dbReference type="SAM" id="Phobius"/>
    </source>
</evidence>
<evidence type="ECO:0000259" key="10">
    <source>
        <dbReference type="PROSITE" id="PS50929"/>
    </source>
</evidence>
<proteinExistence type="predicted"/>
<feature type="transmembrane region" description="Helical" evidence="8">
    <location>
        <begin position="253"/>
        <end position="271"/>
    </location>
</feature>
<keyword evidence="3 8" id="KW-0812">Transmembrane</keyword>
<dbReference type="OrthoDB" id="9770415at2"/>
<dbReference type="CDD" id="cd18547">
    <property type="entry name" value="ABC_6TM_Tm288_like"/>
    <property type="match status" value="1"/>
</dbReference>
<dbReference type="GO" id="GO:0016887">
    <property type="term" value="F:ATP hydrolysis activity"/>
    <property type="evidence" value="ECO:0007669"/>
    <property type="project" value="InterPro"/>
</dbReference>
<dbReference type="Gene3D" id="3.40.50.300">
    <property type="entry name" value="P-loop containing nucleotide triphosphate hydrolases"/>
    <property type="match status" value="1"/>
</dbReference>
<dbReference type="RefSeq" id="WP_118989768.1">
    <property type="nucleotide sequence ID" value="NZ_CP023434.1"/>
</dbReference>
<evidence type="ECO:0000256" key="2">
    <source>
        <dbReference type="ARBA" id="ARBA00022448"/>
    </source>
</evidence>
<keyword evidence="5 11" id="KW-0067">ATP-binding</keyword>
<feature type="domain" description="ABC transporter" evidence="9">
    <location>
        <begin position="340"/>
        <end position="574"/>
    </location>
</feature>
<dbReference type="GO" id="GO:0005886">
    <property type="term" value="C:plasma membrane"/>
    <property type="evidence" value="ECO:0007669"/>
    <property type="project" value="UniProtKB-SubCell"/>
</dbReference>
<comment type="subcellular location">
    <subcellularLocation>
        <location evidence="1">Cell membrane</location>
        <topology evidence="1">Multi-pass membrane protein</topology>
    </subcellularLocation>
</comment>
<evidence type="ECO:0000256" key="4">
    <source>
        <dbReference type="ARBA" id="ARBA00022741"/>
    </source>
</evidence>
<dbReference type="PROSITE" id="PS50929">
    <property type="entry name" value="ABC_TM1F"/>
    <property type="match status" value="1"/>
</dbReference>
<protein>
    <submittedName>
        <fullName evidence="11">Sugar ABC transporter ATP-binding protein</fullName>
    </submittedName>
</protein>
<evidence type="ECO:0000256" key="5">
    <source>
        <dbReference type="ARBA" id="ARBA00022840"/>
    </source>
</evidence>
<name>A0A347WID7_9LACT</name>
<dbReference type="PROSITE" id="PS50893">
    <property type="entry name" value="ABC_TRANSPORTER_2"/>
    <property type="match status" value="1"/>
</dbReference>
<dbReference type="Pfam" id="PF00005">
    <property type="entry name" value="ABC_tran"/>
    <property type="match status" value="1"/>
</dbReference>
<evidence type="ECO:0000256" key="6">
    <source>
        <dbReference type="ARBA" id="ARBA00022989"/>
    </source>
</evidence>
<dbReference type="InterPro" id="IPR039421">
    <property type="entry name" value="Type_1_exporter"/>
</dbReference>
<dbReference type="InterPro" id="IPR003593">
    <property type="entry name" value="AAA+_ATPase"/>
</dbReference>
<evidence type="ECO:0000256" key="7">
    <source>
        <dbReference type="ARBA" id="ARBA00023136"/>
    </source>
</evidence>
<dbReference type="GO" id="GO:0015421">
    <property type="term" value="F:ABC-type oligopeptide transporter activity"/>
    <property type="evidence" value="ECO:0007669"/>
    <property type="project" value="TreeGrafter"/>
</dbReference>
<keyword evidence="7 8" id="KW-0472">Membrane</keyword>
<gene>
    <name evidence="11" type="ORF">CL176_01755</name>
</gene>
<feature type="transmembrane region" description="Helical" evidence="8">
    <location>
        <begin position="135"/>
        <end position="155"/>
    </location>
</feature>
<dbReference type="InterPro" id="IPR011527">
    <property type="entry name" value="ABC1_TM_dom"/>
</dbReference>
<dbReference type="SUPFAM" id="SSF52540">
    <property type="entry name" value="P-loop containing nucleoside triphosphate hydrolases"/>
    <property type="match status" value="1"/>
</dbReference>
<evidence type="ECO:0000256" key="3">
    <source>
        <dbReference type="ARBA" id="ARBA00022692"/>
    </source>
</evidence>
<dbReference type="FunFam" id="3.40.50.300:FF:000287">
    <property type="entry name" value="Multidrug ABC transporter ATP-binding protein"/>
    <property type="match status" value="1"/>
</dbReference>
<dbReference type="GO" id="GO:0005524">
    <property type="term" value="F:ATP binding"/>
    <property type="evidence" value="ECO:0007669"/>
    <property type="project" value="UniProtKB-KW"/>
</dbReference>
<keyword evidence="6 8" id="KW-1133">Transmembrane helix</keyword>
<evidence type="ECO:0000313" key="12">
    <source>
        <dbReference type="Proteomes" id="UP000263232"/>
    </source>
</evidence>
<reference evidence="11 12" key="1">
    <citation type="submission" date="2017-09" db="EMBL/GenBank/DDBJ databases">
        <title>Complete genome sequence of Oxytococcus suis strain ZY16052.</title>
        <authorList>
            <person name="Li F."/>
        </authorList>
    </citation>
    <scope>NUCLEOTIDE SEQUENCE [LARGE SCALE GENOMIC DNA]</scope>
    <source>
        <strain evidence="11 12">ZY16052</strain>
    </source>
</reference>
<evidence type="ECO:0000313" key="11">
    <source>
        <dbReference type="EMBL" id="AXY24844.1"/>
    </source>
</evidence>